<protein>
    <recommendedName>
        <fullName evidence="6 7">Small ribosomal subunit protein eS4</fullName>
    </recommendedName>
</protein>
<accession>A0A510DWM4</accession>
<dbReference type="GO" id="GO:0022627">
    <property type="term" value="C:cytosolic small ribosomal subunit"/>
    <property type="evidence" value="ECO:0007669"/>
    <property type="project" value="TreeGrafter"/>
</dbReference>
<keyword evidence="4 7" id="KW-0689">Ribosomal protein</keyword>
<dbReference type="GO" id="GO:0006412">
    <property type="term" value="P:translation"/>
    <property type="evidence" value="ECO:0007669"/>
    <property type="project" value="UniProtKB-UniRule"/>
</dbReference>
<dbReference type="CDD" id="cd06087">
    <property type="entry name" value="KOW_RPS4"/>
    <property type="match status" value="1"/>
</dbReference>
<comment type="similarity">
    <text evidence="1 7">Belongs to the eukaryotic ribosomal protein eS4 family.</text>
</comment>
<evidence type="ECO:0000256" key="3">
    <source>
        <dbReference type="ARBA" id="ARBA00022884"/>
    </source>
</evidence>
<dbReference type="CDD" id="cd00165">
    <property type="entry name" value="S4"/>
    <property type="match status" value="1"/>
</dbReference>
<dbReference type="Proteomes" id="UP000322983">
    <property type="component" value="Chromosome"/>
</dbReference>
<dbReference type="InterPro" id="IPR041982">
    <property type="entry name" value="Ribosomal_eS4_KOW"/>
</dbReference>
<dbReference type="InterPro" id="IPR014722">
    <property type="entry name" value="Rib_uL2_dom2"/>
</dbReference>
<dbReference type="PANTHER" id="PTHR11581">
    <property type="entry name" value="30S/40S RIBOSOMAL PROTEIN S4"/>
    <property type="match status" value="1"/>
</dbReference>
<dbReference type="NCBIfam" id="NF003312">
    <property type="entry name" value="PRK04313.1"/>
    <property type="match status" value="1"/>
</dbReference>
<reference evidence="12" key="1">
    <citation type="submission" date="2018-09" db="EMBL/GenBank/DDBJ databases">
        <title>Complete Genome Sequencing of Sulfolobus sp. JCM 16834.</title>
        <authorList>
            <person name="Kato S."/>
            <person name="Itoh T."/>
            <person name="Ohkuma M."/>
        </authorList>
    </citation>
    <scope>NUCLEOTIDE SEQUENCE [LARGE SCALE GENOMIC DNA]</scope>
    <source>
        <strain evidence="12">IC-007</strain>
    </source>
</reference>
<dbReference type="STRING" id="1294262.GCA_001316085_00320"/>
<dbReference type="InterPro" id="IPR036986">
    <property type="entry name" value="S4_RNA-bd_sf"/>
</dbReference>
<evidence type="ECO:0000256" key="7">
    <source>
        <dbReference type="HAMAP-Rule" id="MF_00485"/>
    </source>
</evidence>
<dbReference type="InterPro" id="IPR000876">
    <property type="entry name" value="Ribosomal_eS4"/>
</dbReference>
<dbReference type="InterPro" id="IPR013845">
    <property type="entry name" value="Ribosomal_eS4_central_region"/>
</dbReference>
<feature type="domain" description="RNA-binding S4" evidence="8">
    <location>
        <begin position="37"/>
        <end position="101"/>
    </location>
</feature>
<evidence type="ECO:0000313" key="11">
    <source>
        <dbReference type="Proteomes" id="UP000322983"/>
    </source>
</evidence>
<evidence type="ECO:0000313" key="12">
    <source>
        <dbReference type="Proteomes" id="UP000325030"/>
    </source>
</evidence>
<dbReference type="EMBL" id="AP018929">
    <property type="protein sequence ID" value="BBG24390.1"/>
    <property type="molecule type" value="Genomic_DNA"/>
</dbReference>
<dbReference type="Pfam" id="PF01479">
    <property type="entry name" value="S4"/>
    <property type="match status" value="1"/>
</dbReference>
<dbReference type="InterPro" id="IPR038237">
    <property type="entry name" value="Ribosomal_eS4_central_sf"/>
</dbReference>
<dbReference type="EMBL" id="AP018930">
    <property type="protein sequence ID" value="BBG27148.1"/>
    <property type="molecule type" value="Genomic_DNA"/>
</dbReference>
<dbReference type="SUPFAM" id="SSF55174">
    <property type="entry name" value="Alpha-L RNA-binding motif"/>
    <property type="match status" value="1"/>
</dbReference>
<sequence>MVHYTRFEAPGFLPINKKEYKWVVRVSPGPHKARFSLPLAIVLRDKLGFATSLKEVKAILSEGKVQVDGKTRKDYKYPVGIMDVVSMPSSSLYFRVVPHLTDYITLVKIDSEEAKYKFAKIVNKTVLSASKVQLNLSDGRNMIVDSEQAKAIPTRSTLKIEIPKQNLVSVLEMKEGAYGIITGGKNVGAHGKITSIKKSQYKAEIYSLVTIQNSAGYKYETNLKNVMVIGGENPEIRLD</sequence>
<dbReference type="Gene3D" id="2.40.50.740">
    <property type="match status" value="1"/>
</dbReference>
<keyword evidence="3 7" id="KW-0694">RNA-binding</keyword>
<dbReference type="KEGG" id="step:IC006_1702"/>
<gene>
    <name evidence="7" type="primary">rps4e</name>
    <name evidence="9" type="ORF">IC006_1702</name>
    <name evidence="10" type="ORF">IC007_1680</name>
</gene>
<evidence type="ECO:0000256" key="1">
    <source>
        <dbReference type="ARBA" id="ARBA00007500"/>
    </source>
</evidence>
<dbReference type="OrthoDB" id="372073at2157"/>
<evidence type="ECO:0000256" key="6">
    <source>
        <dbReference type="ARBA" id="ARBA00035272"/>
    </source>
</evidence>
<evidence type="ECO:0000256" key="5">
    <source>
        <dbReference type="ARBA" id="ARBA00023274"/>
    </source>
</evidence>
<keyword evidence="2" id="KW-0699">rRNA-binding</keyword>
<dbReference type="InterPro" id="IPR013843">
    <property type="entry name" value="Ribosomal_eS4_N"/>
</dbReference>
<dbReference type="Pfam" id="PF08071">
    <property type="entry name" value="RS4NT"/>
    <property type="match status" value="1"/>
</dbReference>
<evidence type="ECO:0000256" key="2">
    <source>
        <dbReference type="ARBA" id="ARBA00022730"/>
    </source>
</evidence>
<keyword evidence="11" id="KW-1185">Reference proteome</keyword>
<dbReference type="Proteomes" id="UP000325030">
    <property type="component" value="Chromosome"/>
</dbReference>
<dbReference type="Pfam" id="PF00900">
    <property type="entry name" value="Ribosomal_S4e"/>
    <property type="match status" value="1"/>
</dbReference>
<dbReference type="PROSITE" id="PS50889">
    <property type="entry name" value="S4"/>
    <property type="match status" value="1"/>
</dbReference>
<dbReference type="AlphaFoldDB" id="A0A510E513"/>
<dbReference type="GO" id="GO:0003735">
    <property type="term" value="F:structural constituent of ribosome"/>
    <property type="evidence" value="ECO:0007669"/>
    <property type="project" value="InterPro"/>
</dbReference>
<reference evidence="10 11" key="2">
    <citation type="journal article" date="2020" name="Int. J. Syst. Evol. Microbiol.">
        <title>Sulfuracidifex tepidarius gen. nov., sp. nov. and transfer of Sulfolobus metallicus Huber and Stetter 1992 to the genus Sulfuracidifex as Sulfuracidifex metallicus comb. nov.</title>
        <authorList>
            <person name="Itoh T."/>
            <person name="Miura T."/>
            <person name="Sakai H.D."/>
            <person name="Kato S."/>
            <person name="Ohkuma M."/>
            <person name="Takashina T."/>
        </authorList>
    </citation>
    <scope>NUCLEOTIDE SEQUENCE</scope>
    <source>
        <strain evidence="9 11">IC-006</strain>
        <strain evidence="10">IC-007</strain>
    </source>
</reference>
<dbReference type="RefSeq" id="WP_054844959.1">
    <property type="nucleotide sequence ID" value="NZ_AP018929.1"/>
</dbReference>
<keyword evidence="5 7" id="KW-0687">Ribonucleoprotein</keyword>
<organism evidence="10 12">
    <name type="scientific">Sulfuracidifex tepidarius</name>
    <dbReference type="NCBI Taxonomy" id="1294262"/>
    <lineage>
        <taxon>Archaea</taxon>
        <taxon>Thermoproteota</taxon>
        <taxon>Thermoprotei</taxon>
        <taxon>Sulfolobales</taxon>
        <taxon>Sulfolobaceae</taxon>
        <taxon>Sulfuracidifex</taxon>
    </lineage>
</organism>
<dbReference type="SMART" id="SM00363">
    <property type="entry name" value="S4"/>
    <property type="match status" value="1"/>
</dbReference>
<dbReference type="GO" id="GO:0019843">
    <property type="term" value="F:rRNA binding"/>
    <property type="evidence" value="ECO:0007669"/>
    <property type="project" value="UniProtKB-KW"/>
</dbReference>
<dbReference type="InterPro" id="IPR002942">
    <property type="entry name" value="S4_RNA-bd"/>
</dbReference>
<evidence type="ECO:0000313" key="10">
    <source>
        <dbReference type="EMBL" id="BBG27148.1"/>
    </source>
</evidence>
<evidence type="ECO:0000313" key="9">
    <source>
        <dbReference type="EMBL" id="BBG24390.1"/>
    </source>
</evidence>
<dbReference type="PIRSF" id="PIRSF002116">
    <property type="entry name" value="Ribosomal_S4"/>
    <property type="match status" value="1"/>
</dbReference>
<evidence type="ECO:0000256" key="4">
    <source>
        <dbReference type="ARBA" id="ARBA00022980"/>
    </source>
</evidence>
<dbReference type="FunFam" id="3.10.290.10:FF:000002">
    <property type="entry name" value="40S ribosomal protein S4"/>
    <property type="match status" value="1"/>
</dbReference>
<dbReference type="HAMAP" id="MF_00485">
    <property type="entry name" value="Ribosomal_eS4"/>
    <property type="match status" value="1"/>
</dbReference>
<dbReference type="GeneID" id="41718017"/>
<dbReference type="Gene3D" id="2.30.30.30">
    <property type="match status" value="1"/>
</dbReference>
<accession>A0A510E513</accession>
<name>A0A510E513_9CREN</name>
<dbReference type="Gene3D" id="3.10.290.10">
    <property type="entry name" value="RNA-binding S4 domain"/>
    <property type="match status" value="1"/>
</dbReference>
<proteinExistence type="inferred from homology"/>
<evidence type="ECO:0000259" key="8">
    <source>
        <dbReference type="SMART" id="SM00363"/>
    </source>
</evidence>
<dbReference type="PANTHER" id="PTHR11581:SF0">
    <property type="entry name" value="SMALL RIBOSOMAL SUBUNIT PROTEIN ES4"/>
    <property type="match status" value="1"/>
</dbReference>